<accession>A0A4S2N572</accession>
<feature type="domain" description="Ribosome maturation protein SDO1/SBDS C-terminal" evidence="10">
    <location>
        <begin position="180"/>
        <end position="243"/>
    </location>
</feature>
<dbReference type="Proteomes" id="UP000298138">
    <property type="component" value="Unassembled WGS sequence"/>
</dbReference>
<evidence type="ECO:0000256" key="7">
    <source>
        <dbReference type="ARBA" id="ARBA00049708"/>
    </source>
</evidence>
<dbReference type="SUPFAM" id="SSF109728">
    <property type="entry name" value="Hypothetical protein AF0491, middle domain"/>
    <property type="match status" value="1"/>
</dbReference>
<gene>
    <name evidence="11" type="ORF">EX30DRAFT_328377</name>
</gene>
<dbReference type="Gene3D" id="3.30.70.240">
    <property type="match status" value="1"/>
</dbReference>
<evidence type="ECO:0000259" key="10">
    <source>
        <dbReference type="Pfam" id="PF20268"/>
    </source>
</evidence>
<keyword evidence="4" id="KW-0963">Cytoplasm</keyword>
<comment type="subcellular location">
    <subcellularLocation>
        <location evidence="2">Cytoplasm</location>
    </subcellularLocation>
    <subcellularLocation>
        <location evidence="1">Nucleus</location>
    </subcellularLocation>
</comment>
<keyword evidence="5" id="KW-0690">Ribosome biogenesis</keyword>
<evidence type="ECO:0000256" key="5">
    <source>
        <dbReference type="ARBA" id="ARBA00022517"/>
    </source>
</evidence>
<keyword evidence="6" id="KW-0539">Nucleus</keyword>
<dbReference type="Pfam" id="PF20268">
    <property type="entry name" value="SBDS_C"/>
    <property type="match status" value="1"/>
</dbReference>
<organism evidence="11 12">
    <name type="scientific">Ascodesmis nigricans</name>
    <dbReference type="NCBI Taxonomy" id="341454"/>
    <lineage>
        <taxon>Eukaryota</taxon>
        <taxon>Fungi</taxon>
        <taxon>Dikarya</taxon>
        <taxon>Ascomycota</taxon>
        <taxon>Pezizomycotina</taxon>
        <taxon>Pezizomycetes</taxon>
        <taxon>Pezizales</taxon>
        <taxon>Ascodesmidaceae</taxon>
        <taxon>Ascodesmis</taxon>
    </lineage>
</organism>
<dbReference type="GO" id="GO:0005737">
    <property type="term" value="C:cytoplasm"/>
    <property type="evidence" value="ECO:0007669"/>
    <property type="project" value="UniProtKB-SubCell"/>
</dbReference>
<evidence type="ECO:0000256" key="1">
    <source>
        <dbReference type="ARBA" id="ARBA00004123"/>
    </source>
</evidence>
<dbReference type="Gene3D" id="1.10.10.900">
    <property type="entry name" value="SBDS protein C-terminal domain, subdomain 1"/>
    <property type="match status" value="1"/>
</dbReference>
<dbReference type="InterPro" id="IPR018023">
    <property type="entry name" value="Ribosome_mat_SBDS_CS"/>
</dbReference>
<evidence type="ECO:0000256" key="3">
    <source>
        <dbReference type="ARBA" id="ARBA00007433"/>
    </source>
</evidence>
<dbReference type="InterPro" id="IPR036786">
    <property type="entry name" value="Ribosome_mat_SBDS_N_sf"/>
</dbReference>
<dbReference type="PANTHER" id="PTHR10927">
    <property type="entry name" value="RIBOSOME MATURATION PROTEIN SBDS"/>
    <property type="match status" value="1"/>
</dbReference>
<name>A0A4S2N572_9PEZI</name>
<dbReference type="PROSITE" id="PS01267">
    <property type="entry name" value="UPF0023"/>
    <property type="match status" value="1"/>
</dbReference>
<evidence type="ECO:0000256" key="6">
    <source>
        <dbReference type="ARBA" id="ARBA00023242"/>
    </source>
</evidence>
<feature type="domain" description="Ribosome maturation protein SDO1/SBDS N-terminal" evidence="8">
    <location>
        <begin position="14"/>
        <end position="101"/>
    </location>
</feature>
<evidence type="ECO:0000256" key="4">
    <source>
        <dbReference type="ARBA" id="ARBA00022490"/>
    </source>
</evidence>
<evidence type="ECO:0000256" key="2">
    <source>
        <dbReference type="ARBA" id="ARBA00004496"/>
    </source>
</evidence>
<feature type="domain" description="Ribosome maturation protein SDO1/SBDS central" evidence="9">
    <location>
        <begin position="110"/>
        <end position="178"/>
    </location>
</feature>
<evidence type="ECO:0000313" key="12">
    <source>
        <dbReference type="Proteomes" id="UP000298138"/>
    </source>
</evidence>
<dbReference type="SUPFAM" id="SSF89895">
    <property type="entry name" value="FYSH domain"/>
    <property type="match status" value="1"/>
</dbReference>
<dbReference type="NCBIfam" id="TIGR00291">
    <property type="entry name" value="RNA_SBDS"/>
    <property type="match status" value="1"/>
</dbReference>
<dbReference type="GO" id="GO:0042256">
    <property type="term" value="P:cytosolic ribosome assembly"/>
    <property type="evidence" value="ECO:0007669"/>
    <property type="project" value="InterPro"/>
</dbReference>
<dbReference type="Pfam" id="PF01172">
    <property type="entry name" value="SBDS_N"/>
    <property type="match status" value="1"/>
</dbReference>
<dbReference type="InterPro" id="IPR019783">
    <property type="entry name" value="SDO1/SBDS_N"/>
</dbReference>
<dbReference type="InterPro" id="IPR037188">
    <property type="entry name" value="Sdo1/SBDS_central_sf"/>
</dbReference>
<keyword evidence="12" id="KW-1185">Reference proteome</keyword>
<evidence type="ECO:0000259" key="9">
    <source>
        <dbReference type="Pfam" id="PF09377"/>
    </source>
</evidence>
<dbReference type="OrthoDB" id="10253092at2759"/>
<comment type="subunit">
    <text evidence="7">Associates with the 60S ribosomal subunit.</text>
</comment>
<dbReference type="Pfam" id="PF09377">
    <property type="entry name" value="SBDS_domain_II"/>
    <property type="match status" value="1"/>
</dbReference>
<evidence type="ECO:0000259" key="8">
    <source>
        <dbReference type="Pfam" id="PF01172"/>
    </source>
</evidence>
<dbReference type="GO" id="GO:0005634">
    <property type="term" value="C:nucleus"/>
    <property type="evidence" value="ECO:0007669"/>
    <property type="project" value="UniProtKB-SubCell"/>
</dbReference>
<reference evidence="11 12" key="1">
    <citation type="submission" date="2019-04" db="EMBL/GenBank/DDBJ databases">
        <title>Comparative genomics and transcriptomics to analyze fruiting body development in filamentous ascomycetes.</title>
        <authorList>
            <consortium name="DOE Joint Genome Institute"/>
            <person name="Lutkenhaus R."/>
            <person name="Traeger S."/>
            <person name="Breuer J."/>
            <person name="Kuo A."/>
            <person name="Lipzen A."/>
            <person name="Pangilinan J."/>
            <person name="Dilworth D."/>
            <person name="Sandor L."/>
            <person name="Poggeler S."/>
            <person name="Barry K."/>
            <person name="Grigoriev I.V."/>
            <person name="Nowrousian M."/>
        </authorList>
    </citation>
    <scope>NUCLEOTIDE SEQUENCE [LARGE SCALE GENOMIC DNA]</scope>
    <source>
        <strain evidence="11 12">CBS 389.68</strain>
    </source>
</reference>
<dbReference type="InParanoid" id="A0A4S2N572"/>
<dbReference type="InterPro" id="IPR018978">
    <property type="entry name" value="SDO1/SBDS_central"/>
</dbReference>
<protein>
    <submittedName>
        <fullName evidence="11">Shwachman-Bodian-diamond syndrome protein</fullName>
    </submittedName>
</protein>
<dbReference type="Gene3D" id="3.30.1250.10">
    <property type="entry name" value="Ribosome maturation protein SBDS, N-terminal domain"/>
    <property type="match status" value="1"/>
</dbReference>
<dbReference type="InterPro" id="IPR039100">
    <property type="entry name" value="Sdo1/SBDS-like"/>
</dbReference>
<dbReference type="InterPro" id="IPR046928">
    <property type="entry name" value="SDO1/SBDS_C"/>
</dbReference>
<dbReference type="FunCoup" id="A0A4S2N572">
    <property type="interactions" value="1030"/>
</dbReference>
<dbReference type="PANTHER" id="PTHR10927:SF1">
    <property type="entry name" value="RIBOSOME MATURATION PROTEIN SBDS"/>
    <property type="match status" value="1"/>
</dbReference>
<sequence>MPINQPSNQIKLTNVAVVRLRKGKKRFELACYKNKVLEYRAGTETDLDEVLQISQVFTNVSKGSLASKSDLTGSFGASTPLNDIILEILTKGELQVGEKERSANLSQLHNEVISIIASKCVDPNTGRVYPTTMIDKALTEARAKELWSGVKDGKSAKALALEGIRALVKAQIVPIARARMRVRVVIGKAGKDKVKEYVEKVVEEEMNGGDWVAECDVEPGRFKELVELVKKESKGKGRVEVLETAVVHEGENDT</sequence>
<proteinExistence type="inferred from homology"/>
<evidence type="ECO:0000313" key="11">
    <source>
        <dbReference type="EMBL" id="TGZ84422.1"/>
    </source>
</evidence>
<comment type="similarity">
    <text evidence="3">Belongs to the SDO1/SBDS family.</text>
</comment>
<dbReference type="AlphaFoldDB" id="A0A4S2N572"/>
<dbReference type="InterPro" id="IPR002140">
    <property type="entry name" value="Sdo1/SBDS"/>
</dbReference>
<dbReference type="EMBL" id="ML220113">
    <property type="protein sequence ID" value="TGZ84422.1"/>
    <property type="molecule type" value="Genomic_DNA"/>
</dbReference>
<dbReference type="STRING" id="341454.A0A4S2N572"/>